<comment type="caution">
    <text evidence="2">The sequence shown here is derived from an EMBL/GenBank/DDBJ whole genome shotgun (WGS) entry which is preliminary data.</text>
</comment>
<dbReference type="RefSeq" id="WP_083480793.1">
    <property type="nucleotide sequence ID" value="NZ_AZDG01000020.1"/>
</dbReference>
<accession>A0A0R1IXC4</accession>
<keyword evidence="2" id="KW-0808">Transferase</keyword>
<dbReference type="PROSITE" id="PS51186">
    <property type="entry name" value="GNAT"/>
    <property type="match status" value="1"/>
</dbReference>
<dbReference type="CDD" id="cd04301">
    <property type="entry name" value="NAT_SF"/>
    <property type="match status" value="1"/>
</dbReference>
<dbReference type="Gene3D" id="3.40.630.30">
    <property type="match status" value="1"/>
</dbReference>
<evidence type="ECO:0000313" key="2">
    <source>
        <dbReference type="EMBL" id="KRK63909.1"/>
    </source>
</evidence>
<feature type="domain" description="N-acetyltransferase" evidence="1">
    <location>
        <begin position="9"/>
        <end position="157"/>
    </location>
</feature>
<dbReference type="STRING" id="1423811.FC72_GL001040"/>
<dbReference type="AlphaFoldDB" id="A0A0R1IXC4"/>
<evidence type="ECO:0000313" key="3">
    <source>
        <dbReference type="Proteomes" id="UP000050929"/>
    </source>
</evidence>
<gene>
    <name evidence="2" type="ORF">FC72_GL001040</name>
</gene>
<dbReference type="GO" id="GO:0016747">
    <property type="term" value="F:acyltransferase activity, transferring groups other than amino-acyl groups"/>
    <property type="evidence" value="ECO:0007669"/>
    <property type="project" value="InterPro"/>
</dbReference>
<proteinExistence type="predicted"/>
<sequence>MKKINLKNIEFRQEQPKDYRETETLVRDAFWNQFQPGCVEHYLMHIMRDADVFIPELDIVAVYEGKIIGQIAYLENNIVDDNDVKHPVVGIGPICVATEYEGNGIGGALINYTKKIATKMGYPAVLLQGDPDYYSLKGFEPSKKYGIRTFDNKFAAAQQISVLSEFDFTGRYVESEVYQVDMNAVEEFDKTFPTKEKMTGIRSQNKILKIIKMVEDYK</sequence>
<organism evidence="2 3">
    <name type="scientific">Companilactobacillus tucceti DSM 20183</name>
    <dbReference type="NCBI Taxonomy" id="1423811"/>
    <lineage>
        <taxon>Bacteria</taxon>
        <taxon>Bacillati</taxon>
        <taxon>Bacillota</taxon>
        <taxon>Bacilli</taxon>
        <taxon>Lactobacillales</taxon>
        <taxon>Lactobacillaceae</taxon>
        <taxon>Companilactobacillus</taxon>
    </lineage>
</organism>
<dbReference type="PATRIC" id="fig|1423811.3.peg.1052"/>
<reference evidence="2 3" key="1">
    <citation type="journal article" date="2015" name="Genome Announc.">
        <title>Expanding the biotechnology potential of lactobacilli through comparative genomics of 213 strains and associated genera.</title>
        <authorList>
            <person name="Sun Z."/>
            <person name="Harris H.M."/>
            <person name="McCann A."/>
            <person name="Guo C."/>
            <person name="Argimon S."/>
            <person name="Zhang W."/>
            <person name="Yang X."/>
            <person name="Jeffery I.B."/>
            <person name="Cooney J.C."/>
            <person name="Kagawa T.F."/>
            <person name="Liu W."/>
            <person name="Song Y."/>
            <person name="Salvetti E."/>
            <person name="Wrobel A."/>
            <person name="Rasinkangas P."/>
            <person name="Parkhill J."/>
            <person name="Rea M.C."/>
            <person name="O'Sullivan O."/>
            <person name="Ritari J."/>
            <person name="Douillard F.P."/>
            <person name="Paul Ross R."/>
            <person name="Yang R."/>
            <person name="Briner A.E."/>
            <person name="Felis G.E."/>
            <person name="de Vos W.M."/>
            <person name="Barrangou R."/>
            <person name="Klaenhammer T.R."/>
            <person name="Caufield P.W."/>
            <person name="Cui Y."/>
            <person name="Zhang H."/>
            <person name="O'Toole P.W."/>
        </authorList>
    </citation>
    <scope>NUCLEOTIDE SEQUENCE [LARGE SCALE GENOMIC DNA]</scope>
    <source>
        <strain evidence="2 3">DSM 20183</strain>
    </source>
</reference>
<dbReference type="InterPro" id="IPR016181">
    <property type="entry name" value="Acyl_CoA_acyltransferase"/>
</dbReference>
<keyword evidence="3" id="KW-1185">Reference proteome</keyword>
<dbReference type="Pfam" id="PF00583">
    <property type="entry name" value="Acetyltransf_1"/>
    <property type="match status" value="1"/>
</dbReference>
<evidence type="ECO:0000259" key="1">
    <source>
        <dbReference type="PROSITE" id="PS51186"/>
    </source>
</evidence>
<dbReference type="Proteomes" id="UP000050929">
    <property type="component" value="Unassembled WGS sequence"/>
</dbReference>
<protein>
    <submittedName>
        <fullName evidence="2">Acetyltransferase</fullName>
    </submittedName>
</protein>
<dbReference type="SUPFAM" id="SSF55729">
    <property type="entry name" value="Acyl-CoA N-acyltransferases (Nat)"/>
    <property type="match status" value="1"/>
</dbReference>
<name>A0A0R1IXC4_9LACO</name>
<dbReference type="InterPro" id="IPR000182">
    <property type="entry name" value="GNAT_dom"/>
</dbReference>
<dbReference type="OrthoDB" id="9797178at2"/>
<dbReference type="EMBL" id="AZDG01000020">
    <property type="protein sequence ID" value="KRK63909.1"/>
    <property type="molecule type" value="Genomic_DNA"/>
</dbReference>